<protein>
    <submittedName>
        <fullName evidence="1">Uncharacterized protein</fullName>
    </submittedName>
</protein>
<accession>A0A0F8Y121</accession>
<sequence>MGALALYSMIRLPSQIIGNTKRGFMEEIREELAKRRYYDGMVGIGSGIPRWEDRTEVEREHFREKIDSDFQYLHSRGCVLKVDRELPTFYTSKMPTCERGLECSFVEPLIEEDELLWWNKPD</sequence>
<proteinExistence type="predicted"/>
<dbReference type="EMBL" id="LAZR01069343">
    <property type="protein sequence ID" value="KKK47889.1"/>
    <property type="molecule type" value="Genomic_DNA"/>
</dbReference>
<name>A0A0F8Y121_9ZZZZ</name>
<comment type="caution">
    <text evidence="1">The sequence shown here is derived from an EMBL/GenBank/DDBJ whole genome shotgun (WGS) entry which is preliminary data.</text>
</comment>
<reference evidence="1" key="1">
    <citation type="journal article" date="2015" name="Nature">
        <title>Complex archaea that bridge the gap between prokaryotes and eukaryotes.</title>
        <authorList>
            <person name="Spang A."/>
            <person name="Saw J.H."/>
            <person name="Jorgensen S.L."/>
            <person name="Zaremba-Niedzwiedzka K."/>
            <person name="Martijn J."/>
            <person name="Lind A.E."/>
            <person name="van Eijk R."/>
            <person name="Schleper C."/>
            <person name="Guy L."/>
            <person name="Ettema T.J."/>
        </authorList>
    </citation>
    <scope>NUCLEOTIDE SEQUENCE</scope>
</reference>
<gene>
    <name evidence="1" type="ORF">LCGC14_3150630</name>
</gene>
<evidence type="ECO:0000313" key="1">
    <source>
        <dbReference type="EMBL" id="KKK47889.1"/>
    </source>
</evidence>
<organism evidence="1">
    <name type="scientific">marine sediment metagenome</name>
    <dbReference type="NCBI Taxonomy" id="412755"/>
    <lineage>
        <taxon>unclassified sequences</taxon>
        <taxon>metagenomes</taxon>
        <taxon>ecological metagenomes</taxon>
    </lineage>
</organism>
<dbReference type="AlphaFoldDB" id="A0A0F8Y121"/>